<organism evidence="1 2">
    <name type="scientific">Microbotryum saponariae</name>
    <dbReference type="NCBI Taxonomy" id="289078"/>
    <lineage>
        <taxon>Eukaryota</taxon>
        <taxon>Fungi</taxon>
        <taxon>Dikarya</taxon>
        <taxon>Basidiomycota</taxon>
        <taxon>Pucciniomycotina</taxon>
        <taxon>Microbotryomycetes</taxon>
        <taxon>Microbotryales</taxon>
        <taxon>Microbotryaceae</taxon>
        <taxon>Microbotryum</taxon>
    </lineage>
</organism>
<reference evidence="2" key="1">
    <citation type="submission" date="2016-10" db="EMBL/GenBank/DDBJ databases">
        <authorList>
            <person name="Jeantristanb JTB J.-T."/>
            <person name="Ricardo R."/>
        </authorList>
    </citation>
    <scope>NUCLEOTIDE SEQUENCE [LARGE SCALE GENOMIC DNA]</scope>
</reference>
<dbReference type="EMBL" id="FMWP01000107">
    <property type="protein sequence ID" value="SDA00888.1"/>
    <property type="molecule type" value="Genomic_DNA"/>
</dbReference>
<keyword evidence="2" id="KW-1185">Reference proteome</keyword>
<evidence type="ECO:0000313" key="1">
    <source>
        <dbReference type="EMBL" id="SDA00888.1"/>
    </source>
</evidence>
<protein>
    <submittedName>
        <fullName evidence="1">BZ3500_MvSof-1268-A1-R1_Chr9g10901 protein</fullName>
    </submittedName>
</protein>
<evidence type="ECO:0000313" key="2">
    <source>
        <dbReference type="Proteomes" id="UP000249723"/>
    </source>
</evidence>
<dbReference type="Proteomes" id="UP000249723">
    <property type="component" value="Unassembled WGS sequence"/>
</dbReference>
<sequence>MAGNLPGLVPTNERTSYISSVPAEYVRSKTRCWKSTSQWNDMYPAYLEEVYHLRSQPAEFPPLIDSFIRHNDSAVPGIPTEVVPRAR</sequence>
<name>A0A2X0L8B5_9BASI</name>
<gene>
    <name evidence="1" type="ORF">BZ3500_MVSOF-1268-A1-R1_CHR9G10901</name>
</gene>
<dbReference type="STRING" id="289078.A0A2X0L8B5"/>
<dbReference type="AlphaFoldDB" id="A0A2X0L8B5"/>
<accession>A0A2X0L8B5</accession>
<proteinExistence type="predicted"/>